<dbReference type="Proteomes" id="UP000607197">
    <property type="component" value="Unassembled WGS sequence"/>
</dbReference>
<evidence type="ECO:0000313" key="2">
    <source>
        <dbReference type="Proteomes" id="UP000607197"/>
    </source>
</evidence>
<dbReference type="RefSeq" id="WP_188975266.1">
    <property type="nucleotide sequence ID" value="NZ_BMPG01000001.1"/>
</dbReference>
<dbReference type="EMBL" id="BMPG01000001">
    <property type="protein sequence ID" value="GGL48772.1"/>
    <property type="molecule type" value="Genomic_DNA"/>
</dbReference>
<sequence>MNWRSAAAAGLGVAALSREPDLPLSPVFARGRVGADFGERTGLAGERAHSEMDDLDAFARDDFDPGRVHPTIRDFYESTLDYAMWFDVDWHRGFRAGAAGAAHLTRWLEQLNLPGPGADGPWNVESDLRRVPDDADPREDVRLWTRTRTGTGEAVADPSVEPGQTVFVALYGAHETPSGDRLVNVAVPLPGSNLSTVLRPDHLGAGDATGLELTTFAPGQPGLFAVTPAGAFRLPMHQRFRTYPTTSPAAPSTPVADADVVTTQEMWLCGRQFLTVTYGMRRRRQRENERES</sequence>
<proteinExistence type="predicted"/>
<name>A0A830F7Y1_9EURY</name>
<keyword evidence="2" id="KW-1185">Reference proteome</keyword>
<evidence type="ECO:0000313" key="1">
    <source>
        <dbReference type="EMBL" id="GGL48772.1"/>
    </source>
</evidence>
<dbReference type="OrthoDB" id="312720at2157"/>
<gene>
    <name evidence="1" type="ORF">GCM10009039_03710</name>
</gene>
<dbReference type="AlphaFoldDB" id="A0A830F7Y1"/>
<accession>A0A830F7Y1</accession>
<reference evidence="1" key="2">
    <citation type="submission" date="2020-09" db="EMBL/GenBank/DDBJ databases">
        <authorList>
            <person name="Sun Q."/>
            <person name="Ohkuma M."/>
        </authorList>
    </citation>
    <scope>NUCLEOTIDE SEQUENCE</scope>
    <source>
        <strain evidence="1">JCM 19596</strain>
    </source>
</reference>
<comment type="caution">
    <text evidence="1">The sequence shown here is derived from an EMBL/GenBank/DDBJ whole genome shotgun (WGS) entry which is preliminary data.</text>
</comment>
<reference evidence="1" key="1">
    <citation type="journal article" date="2014" name="Int. J. Syst. Evol. Microbiol.">
        <title>Complete genome sequence of Corynebacterium casei LMG S-19264T (=DSM 44701T), isolated from a smear-ripened cheese.</title>
        <authorList>
            <consortium name="US DOE Joint Genome Institute (JGI-PGF)"/>
            <person name="Walter F."/>
            <person name="Albersmeier A."/>
            <person name="Kalinowski J."/>
            <person name="Ruckert C."/>
        </authorList>
    </citation>
    <scope>NUCLEOTIDE SEQUENCE</scope>
    <source>
        <strain evidence="1">JCM 19596</strain>
    </source>
</reference>
<protein>
    <submittedName>
        <fullName evidence="1">Uncharacterized protein</fullName>
    </submittedName>
</protein>
<organism evidence="1 2">
    <name type="scientific">Halocalculus aciditolerans</name>
    <dbReference type="NCBI Taxonomy" id="1383812"/>
    <lineage>
        <taxon>Archaea</taxon>
        <taxon>Methanobacteriati</taxon>
        <taxon>Methanobacteriota</taxon>
        <taxon>Stenosarchaea group</taxon>
        <taxon>Halobacteria</taxon>
        <taxon>Halobacteriales</taxon>
        <taxon>Halobacteriaceae</taxon>
        <taxon>Halocalculus</taxon>
    </lineage>
</organism>